<reference evidence="1 2" key="1">
    <citation type="submission" date="2017-03" db="EMBL/GenBank/DDBJ databases">
        <title>Paenibacillus larvae genome sequencing.</title>
        <authorList>
            <person name="Dingman D.W."/>
        </authorList>
    </citation>
    <scope>NUCLEOTIDE SEQUENCE [LARGE SCALE GENOMIC DNA]</scope>
    <source>
        <strain evidence="1 2">SAG 10367</strain>
    </source>
</reference>
<dbReference type="EMBL" id="CP020557">
    <property type="protein sequence ID" value="ARF68751.1"/>
    <property type="molecule type" value="Genomic_DNA"/>
</dbReference>
<dbReference type="RefSeq" id="WP_023484400.1">
    <property type="nucleotide sequence ID" value="NZ_CP019794.1"/>
</dbReference>
<organism evidence="1 2">
    <name type="scientific">Paenibacillus larvae subsp. pulvifaciens</name>
    <dbReference type="NCBI Taxonomy" id="1477"/>
    <lineage>
        <taxon>Bacteria</taxon>
        <taxon>Bacillati</taxon>
        <taxon>Bacillota</taxon>
        <taxon>Bacilli</taxon>
        <taxon>Bacillales</taxon>
        <taxon>Paenibacillaceae</taxon>
        <taxon>Paenibacillus</taxon>
    </lineage>
</organism>
<proteinExistence type="predicted"/>
<dbReference type="SUPFAM" id="SSF53098">
    <property type="entry name" value="Ribonuclease H-like"/>
    <property type="match status" value="1"/>
</dbReference>
<dbReference type="GO" id="GO:0045004">
    <property type="term" value="P:DNA replication proofreading"/>
    <property type="evidence" value="ECO:0007669"/>
    <property type="project" value="TreeGrafter"/>
</dbReference>
<dbReference type="Proteomes" id="UP000192727">
    <property type="component" value="Chromosome"/>
</dbReference>
<dbReference type="InterPro" id="IPR036397">
    <property type="entry name" value="RNaseH_sf"/>
</dbReference>
<gene>
    <name evidence="1" type="ORF">B7C51_14550</name>
</gene>
<dbReference type="GO" id="GO:0003676">
    <property type="term" value="F:nucleic acid binding"/>
    <property type="evidence" value="ECO:0007669"/>
    <property type="project" value="InterPro"/>
</dbReference>
<dbReference type="GO" id="GO:0008408">
    <property type="term" value="F:3'-5' exonuclease activity"/>
    <property type="evidence" value="ECO:0007669"/>
    <property type="project" value="TreeGrafter"/>
</dbReference>
<dbReference type="InterPro" id="IPR012337">
    <property type="entry name" value="RNaseH-like_sf"/>
</dbReference>
<dbReference type="Gene3D" id="3.30.420.10">
    <property type="entry name" value="Ribonuclease H-like superfamily/Ribonuclease H"/>
    <property type="match status" value="1"/>
</dbReference>
<evidence type="ECO:0000313" key="1">
    <source>
        <dbReference type="EMBL" id="ARF68751.1"/>
    </source>
</evidence>
<name>A0A1V0UUA5_9BACL</name>
<dbReference type="PANTHER" id="PTHR30231">
    <property type="entry name" value="DNA POLYMERASE III SUBUNIT EPSILON"/>
    <property type="match status" value="1"/>
</dbReference>
<dbReference type="Pfam" id="PF00929">
    <property type="entry name" value="RNase_T"/>
    <property type="match status" value="1"/>
</dbReference>
<accession>A0A1V0UUA5</accession>
<dbReference type="AlphaFoldDB" id="A0A1V0UUA5"/>
<dbReference type="GO" id="GO:0005829">
    <property type="term" value="C:cytosol"/>
    <property type="evidence" value="ECO:0007669"/>
    <property type="project" value="TreeGrafter"/>
</dbReference>
<dbReference type="CDD" id="cd06127">
    <property type="entry name" value="DEDDh"/>
    <property type="match status" value="1"/>
</dbReference>
<dbReference type="GeneID" id="64217395"/>
<protein>
    <submittedName>
        <fullName evidence="1">DNA polymerase III subunit epsilon</fullName>
    </submittedName>
</protein>
<evidence type="ECO:0000313" key="2">
    <source>
        <dbReference type="Proteomes" id="UP000192727"/>
    </source>
</evidence>
<dbReference type="PANTHER" id="PTHR30231:SF37">
    <property type="entry name" value="EXODEOXYRIBONUCLEASE 10"/>
    <property type="match status" value="1"/>
</dbReference>
<sequence>MAKKLQLLKHAPRNWLLGQRSKQLYQGICDYCRERVFIEKTSENALEFIRSWIKSKYLILDTETTGIEYDSEIVDIAIIDLDKNLIFASLVKPICPIPEEATMIHGITNEMVADAPSWLEVWAQVQKLLSGKTLLIYNADFD</sequence>
<dbReference type="InterPro" id="IPR013520">
    <property type="entry name" value="Ribonucl_H"/>
</dbReference>